<comment type="caution">
    <text evidence="7">The sequence shown here is derived from an EMBL/GenBank/DDBJ whole genome shotgun (WGS) entry which is preliminary data.</text>
</comment>
<keyword evidence="3 5" id="KW-0238">DNA-binding</keyword>
<proteinExistence type="inferred from homology"/>
<dbReference type="GO" id="GO:0003677">
    <property type="term" value="F:DNA binding"/>
    <property type="evidence" value="ECO:0007669"/>
    <property type="project" value="UniProtKB-UniRule"/>
</dbReference>
<dbReference type="InterPro" id="IPR036388">
    <property type="entry name" value="WH-like_DNA-bd_sf"/>
</dbReference>
<dbReference type="GO" id="GO:0006355">
    <property type="term" value="P:regulation of DNA-templated transcription"/>
    <property type="evidence" value="ECO:0007669"/>
    <property type="project" value="InterPro"/>
</dbReference>
<dbReference type="PANTHER" id="PTHR35807:SF1">
    <property type="entry name" value="TRANSCRIPTIONAL REGULATOR REDD"/>
    <property type="match status" value="1"/>
</dbReference>
<protein>
    <submittedName>
        <fullName evidence="7">DNA-binding SARP family transcriptional activator</fullName>
    </submittedName>
</protein>
<dbReference type="RefSeq" id="WP_127935960.1">
    <property type="nucleotide sequence ID" value="NZ_SAUN01000001.1"/>
</dbReference>
<dbReference type="SUPFAM" id="SSF46894">
    <property type="entry name" value="C-terminal effector domain of the bipartite response regulators"/>
    <property type="match status" value="1"/>
</dbReference>
<dbReference type="SMART" id="SM01043">
    <property type="entry name" value="BTAD"/>
    <property type="match status" value="1"/>
</dbReference>
<dbReference type="OrthoDB" id="5521887at2"/>
<dbReference type="InterPro" id="IPR011990">
    <property type="entry name" value="TPR-like_helical_dom_sf"/>
</dbReference>
<sequence length="647" mass="70503">MTLRVSLLGPLQVIRGEEIVTPSAGKLRQLLSLLALCANNIVLIEQIIEELWEQCPPASVSTTLQTYIYLLRKDLGLGRPQSTRASGTVDRRPSLQTSPYGYQLCLDTELLDSLRFEQLAERGRLELEAGKTATAAGTLAEALQHWRGPALVDVACGPLLQAEVLRLEENRKSTLENRIDADLALGRHMELLGELTALVAKHPTHEGFPARLMKALYRAGRRSDALGVYQRLRYNLATELGLDPSTEVERLHQSILNADSVLDLPEPAESSTVLPVTSTPPSQIPHAVPEIVGRSQQLAEIFDLLTAPAPERPTVVMIAGPPGVGATTICAHVSHQVRGCYPGGQFFAAMIDQDGRRVGAAKVLENFLKAIGVPEDRMPPSLMERAQVFQDWARTRKILIVLDDVVDTCQVSPLLPVNPDSALLVTCRRRLSIPSVSTLVNIPPLTVDEGVRLLMDLLGKNRVERELAAARRLVDLYDGLPAALQGIAACLLVRPHWTLERLAARKDYELSVSGAVAPERSDDPAGSILASVQRTYQLAPRRSQIALGQLAKLSASVVSLSVAASALGVDEHLAESILEELVELRLLETEAVAHQEKGPHYWFLPTFRRMGTHLAGFRHRLHWTEGGFPATTGAEALAGAQGLPRVS</sequence>
<feature type="domain" description="OmpR/PhoB-type" evidence="6">
    <location>
        <begin position="1"/>
        <end position="106"/>
    </location>
</feature>
<dbReference type="EMBL" id="SAUN01000001">
    <property type="protein sequence ID" value="RVX44135.1"/>
    <property type="molecule type" value="Genomic_DNA"/>
</dbReference>
<dbReference type="InterPro" id="IPR016032">
    <property type="entry name" value="Sig_transdc_resp-reg_C-effctor"/>
</dbReference>
<evidence type="ECO:0000313" key="8">
    <source>
        <dbReference type="Proteomes" id="UP000284824"/>
    </source>
</evidence>
<dbReference type="Gene3D" id="1.25.40.10">
    <property type="entry name" value="Tetratricopeptide repeat domain"/>
    <property type="match status" value="1"/>
</dbReference>
<dbReference type="InterPro" id="IPR027417">
    <property type="entry name" value="P-loop_NTPase"/>
</dbReference>
<dbReference type="Gene3D" id="1.10.10.10">
    <property type="entry name" value="Winged helix-like DNA-binding domain superfamily/Winged helix DNA-binding domain"/>
    <property type="match status" value="1"/>
</dbReference>
<keyword evidence="8" id="KW-1185">Reference proteome</keyword>
<evidence type="ECO:0000259" key="6">
    <source>
        <dbReference type="PROSITE" id="PS51755"/>
    </source>
</evidence>
<evidence type="ECO:0000256" key="5">
    <source>
        <dbReference type="PROSITE-ProRule" id="PRU01091"/>
    </source>
</evidence>
<dbReference type="SUPFAM" id="SSF52540">
    <property type="entry name" value="P-loop containing nucleoside triphosphate hydrolases"/>
    <property type="match status" value="1"/>
</dbReference>
<dbReference type="SUPFAM" id="SSF48452">
    <property type="entry name" value="TPR-like"/>
    <property type="match status" value="1"/>
</dbReference>
<dbReference type="InterPro" id="IPR051677">
    <property type="entry name" value="AfsR-DnrI-RedD_regulator"/>
</dbReference>
<evidence type="ECO:0000256" key="4">
    <source>
        <dbReference type="ARBA" id="ARBA00023163"/>
    </source>
</evidence>
<organism evidence="7 8">
    <name type="scientific">Nonomuraea polychroma</name>
    <dbReference type="NCBI Taxonomy" id="46176"/>
    <lineage>
        <taxon>Bacteria</taxon>
        <taxon>Bacillati</taxon>
        <taxon>Actinomycetota</taxon>
        <taxon>Actinomycetes</taxon>
        <taxon>Streptosporangiales</taxon>
        <taxon>Streptosporangiaceae</taxon>
        <taxon>Nonomuraea</taxon>
    </lineage>
</organism>
<keyword evidence="4" id="KW-0804">Transcription</keyword>
<dbReference type="InterPro" id="IPR002182">
    <property type="entry name" value="NB-ARC"/>
</dbReference>
<dbReference type="Pfam" id="PF03704">
    <property type="entry name" value="BTAD"/>
    <property type="match status" value="1"/>
</dbReference>
<dbReference type="AlphaFoldDB" id="A0A438MF29"/>
<feature type="DNA-binding region" description="OmpR/PhoB-type" evidence="5">
    <location>
        <begin position="1"/>
        <end position="106"/>
    </location>
</feature>
<dbReference type="CDD" id="cd15831">
    <property type="entry name" value="BTAD"/>
    <property type="match status" value="1"/>
</dbReference>
<dbReference type="InterPro" id="IPR001867">
    <property type="entry name" value="OmpR/PhoB-type_DNA-bd"/>
</dbReference>
<gene>
    <name evidence="7" type="ORF">EDD27_6858</name>
</gene>
<dbReference type="InterPro" id="IPR005158">
    <property type="entry name" value="BTAD"/>
</dbReference>
<evidence type="ECO:0000256" key="2">
    <source>
        <dbReference type="ARBA" id="ARBA00023015"/>
    </source>
</evidence>
<comment type="similarity">
    <text evidence="1">Belongs to the AfsR/DnrI/RedD regulatory family.</text>
</comment>
<dbReference type="Gene3D" id="3.40.50.300">
    <property type="entry name" value="P-loop containing nucleotide triphosphate hydrolases"/>
    <property type="match status" value="1"/>
</dbReference>
<dbReference type="GO" id="GO:0043531">
    <property type="term" value="F:ADP binding"/>
    <property type="evidence" value="ECO:0007669"/>
    <property type="project" value="InterPro"/>
</dbReference>
<dbReference type="Proteomes" id="UP000284824">
    <property type="component" value="Unassembled WGS sequence"/>
</dbReference>
<evidence type="ECO:0000256" key="3">
    <source>
        <dbReference type="ARBA" id="ARBA00023125"/>
    </source>
</evidence>
<dbReference type="GO" id="GO:0000160">
    <property type="term" value="P:phosphorelay signal transduction system"/>
    <property type="evidence" value="ECO:0007669"/>
    <property type="project" value="InterPro"/>
</dbReference>
<accession>A0A438MF29</accession>
<dbReference type="PRINTS" id="PR00364">
    <property type="entry name" value="DISEASERSIST"/>
</dbReference>
<keyword evidence="2" id="KW-0805">Transcription regulation</keyword>
<evidence type="ECO:0000256" key="1">
    <source>
        <dbReference type="ARBA" id="ARBA00005820"/>
    </source>
</evidence>
<dbReference type="PROSITE" id="PS51755">
    <property type="entry name" value="OMPR_PHOB"/>
    <property type="match status" value="1"/>
</dbReference>
<dbReference type="Pfam" id="PF00931">
    <property type="entry name" value="NB-ARC"/>
    <property type="match status" value="1"/>
</dbReference>
<dbReference type="PANTHER" id="PTHR35807">
    <property type="entry name" value="TRANSCRIPTIONAL REGULATOR REDD-RELATED"/>
    <property type="match status" value="1"/>
</dbReference>
<reference evidence="7 8" key="1">
    <citation type="submission" date="2019-01" db="EMBL/GenBank/DDBJ databases">
        <title>Sequencing the genomes of 1000 actinobacteria strains.</title>
        <authorList>
            <person name="Klenk H.-P."/>
        </authorList>
    </citation>
    <scope>NUCLEOTIDE SEQUENCE [LARGE SCALE GENOMIC DNA]</scope>
    <source>
        <strain evidence="7 8">DSM 43925</strain>
    </source>
</reference>
<evidence type="ECO:0000313" key="7">
    <source>
        <dbReference type="EMBL" id="RVX44135.1"/>
    </source>
</evidence>
<dbReference type="SMART" id="SM00862">
    <property type="entry name" value="Trans_reg_C"/>
    <property type="match status" value="1"/>
</dbReference>
<name>A0A438MF29_9ACTN</name>